<gene>
    <name evidence="5" type="ORF">GCM10010979_06670</name>
</gene>
<dbReference type="PANTHER" id="PTHR44688">
    <property type="entry name" value="DNA-BINDING TRANSCRIPTIONAL ACTIVATOR DEVR_DOSR"/>
    <property type="match status" value="1"/>
</dbReference>
<dbReference type="Proteomes" id="UP000606922">
    <property type="component" value="Unassembled WGS sequence"/>
</dbReference>
<dbReference type="Gene3D" id="3.40.50.300">
    <property type="entry name" value="P-loop containing nucleotide triphosphate hydrolases"/>
    <property type="match status" value="1"/>
</dbReference>
<dbReference type="PANTHER" id="PTHR44688:SF16">
    <property type="entry name" value="DNA-BINDING TRANSCRIPTIONAL ACTIVATOR DEVR_DOSR"/>
    <property type="match status" value="1"/>
</dbReference>
<keyword evidence="2" id="KW-0238">DNA-binding</keyword>
<dbReference type="SUPFAM" id="SSF46894">
    <property type="entry name" value="C-terminal effector domain of the bipartite response regulators"/>
    <property type="match status" value="1"/>
</dbReference>
<dbReference type="EMBL" id="BMGB01000001">
    <property type="protein sequence ID" value="GGA94851.1"/>
    <property type="molecule type" value="Genomic_DNA"/>
</dbReference>
<dbReference type="GO" id="GO:0006355">
    <property type="term" value="P:regulation of DNA-templated transcription"/>
    <property type="evidence" value="ECO:0007669"/>
    <property type="project" value="InterPro"/>
</dbReference>
<dbReference type="InterPro" id="IPR036388">
    <property type="entry name" value="WH-like_DNA-bd_sf"/>
</dbReference>
<dbReference type="PRINTS" id="PR00038">
    <property type="entry name" value="HTHLUXR"/>
</dbReference>
<evidence type="ECO:0000313" key="5">
    <source>
        <dbReference type="EMBL" id="GGA94851.1"/>
    </source>
</evidence>
<dbReference type="PROSITE" id="PS50043">
    <property type="entry name" value="HTH_LUXR_2"/>
    <property type="match status" value="1"/>
</dbReference>
<dbReference type="AlphaFoldDB" id="A0A916WFM0"/>
<dbReference type="InterPro" id="IPR041664">
    <property type="entry name" value="AAA_16"/>
</dbReference>
<comment type="caution">
    <text evidence="5">The sequence shown here is derived from an EMBL/GenBank/DDBJ whole genome shotgun (WGS) entry which is preliminary data.</text>
</comment>
<organism evidence="5 6">
    <name type="scientific">Conyzicola nivalis</name>
    <dbReference type="NCBI Taxonomy" id="1477021"/>
    <lineage>
        <taxon>Bacteria</taxon>
        <taxon>Bacillati</taxon>
        <taxon>Actinomycetota</taxon>
        <taxon>Actinomycetes</taxon>
        <taxon>Micrococcales</taxon>
        <taxon>Microbacteriaceae</taxon>
        <taxon>Conyzicola</taxon>
    </lineage>
</organism>
<dbReference type="Gene3D" id="1.10.10.10">
    <property type="entry name" value="Winged helix-like DNA-binding domain superfamily/Winged helix DNA-binding domain"/>
    <property type="match status" value="1"/>
</dbReference>
<dbReference type="PROSITE" id="PS00622">
    <property type="entry name" value="HTH_LUXR_1"/>
    <property type="match status" value="1"/>
</dbReference>
<dbReference type="GO" id="GO:0003677">
    <property type="term" value="F:DNA binding"/>
    <property type="evidence" value="ECO:0007669"/>
    <property type="project" value="UniProtKB-KW"/>
</dbReference>
<evidence type="ECO:0000256" key="1">
    <source>
        <dbReference type="ARBA" id="ARBA00023015"/>
    </source>
</evidence>
<name>A0A916WFM0_9MICO</name>
<reference evidence="5" key="1">
    <citation type="journal article" date="2014" name="Int. J. Syst. Evol. Microbiol.">
        <title>Complete genome sequence of Corynebacterium casei LMG S-19264T (=DSM 44701T), isolated from a smear-ripened cheese.</title>
        <authorList>
            <consortium name="US DOE Joint Genome Institute (JGI-PGF)"/>
            <person name="Walter F."/>
            <person name="Albersmeier A."/>
            <person name="Kalinowski J."/>
            <person name="Ruckert C."/>
        </authorList>
    </citation>
    <scope>NUCLEOTIDE SEQUENCE</scope>
    <source>
        <strain evidence="5">CGMCC 1.12813</strain>
    </source>
</reference>
<dbReference type="InterPro" id="IPR027417">
    <property type="entry name" value="P-loop_NTPase"/>
</dbReference>
<dbReference type="Pfam" id="PF13191">
    <property type="entry name" value="AAA_16"/>
    <property type="match status" value="1"/>
</dbReference>
<keyword evidence="1" id="KW-0805">Transcription regulation</keyword>
<dbReference type="SMART" id="SM00421">
    <property type="entry name" value="HTH_LUXR"/>
    <property type="match status" value="1"/>
</dbReference>
<dbReference type="InterPro" id="IPR016032">
    <property type="entry name" value="Sig_transdc_resp-reg_C-effctor"/>
</dbReference>
<keyword evidence="3" id="KW-0804">Transcription</keyword>
<dbReference type="CDD" id="cd06170">
    <property type="entry name" value="LuxR_C_like"/>
    <property type="match status" value="1"/>
</dbReference>
<protein>
    <submittedName>
        <fullName evidence="5">LuxR family transcriptional regulator</fullName>
    </submittedName>
</protein>
<dbReference type="SUPFAM" id="SSF52540">
    <property type="entry name" value="P-loop containing nucleoside triphosphate hydrolases"/>
    <property type="match status" value="1"/>
</dbReference>
<feature type="domain" description="HTH luxR-type" evidence="4">
    <location>
        <begin position="847"/>
        <end position="912"/>
    </location>
</feature>
<reference evidence="5" key="2">
    <citation type="submission" date="2020-09" db="EMBL/GenBank/DDBJ databases">
        <authorList>
            <person name="Sun Q."/>
            <person name="Zhou Y."/>
        </authorList>
    </citation>
    <scope>NUCLEOTIDE SEQUENCE</scope>
    <source>
        <strain evidence="5">CGMCC 1.12813</strain>
    </source>
</reference>
<dbReference type="Pfam" id="PF00196">
    <property type="entry name" value="GerE"/>
    <property type="match status" value="1"/>
</dbReference>
<evidence type="ECO:0000259" key="4">
    <source>
        <dbReference type="PROSITE" id="PS50043"/>
    </source>
</evidence>
<dbReference type="RefSeq" id="WP_188509277.1">
    <property type="nucleotide sequence ID" value="NZ_BMGB01000001.1"/>
</dbReference>
<evidence type="ECO:0000256" key="3">
    <source>
        <dbReference type="ARBA" id="ARBA00023163"/>
    </source>
</evidence>
<sequence>MELFGRGDDLAAVLSASKSDDPDARALLVTGDAGVGKTSLINFVAAQARDAGVATFRCTGVQTEAGEQLAGLHQLLRPIREAFDAPPATSSVLDRAFTTRDDVPVGPFELANAILALLDFAASQSKIMLVIDDVQWLDEASSNVLAFVARRITNSKVFTLVGTRSAEGGPWMRSDIRQVELYPLGNRDAEALLDSLPGAPVGQLRDRIMAEAEGNPLALVELPKALRRAHIGGSMTTTSEMLPLSERLERVFAARVEELTDSQRALLLLCALDRTGLIATLQVASGEQWWLPDLLAIEDMGLVQRLGERVRFNHPLARSAVAQAAAQDNLRAAHAALAAALRSRPELWVWHRAAAATDFDAEVADALEDLARESLRKGGSQIALRATLRSVELTPTLSTRARRLAFAAHLANQTGQLMMAREKVAELREWSTSKTPGPETAETEGYANVVLAYAILNWEGDTFAAFRLLTDALEKETHARHPWVQEMLNSLLLVCVRTSRPEHWHQLDNILERMGDDAPIEVALSRDALSDPARTAHDLAPRLNGLIPTVLDFEPWRAAWMGMASVYIDNLPHQRQILRKVIEQEEVGGSAPSYWIAMVLSALDAMVSGQLEVAAVMAHRGLRGTEQSGFAEITNDFRTIAAMVAAIRGDLAIARVEVSRVEAWARPRGGGLSEAWIQHIKMRIFSSEGLYEEEYAAAMKIGGGSVLVPYRPHALWMFLETVEAAWKTGRHDEARAFVAAAEEAGLGKVSPRLAFHLAAARAITGEPHRQSELFAQALQAEGVETWPFERARLELTYGEWLRRHHDMAGARPHLREAMGIFRNLGSTAWLDRSAAALRATRVATESGPSKRNPLTPQEREIAELAARGLSTKDIASRLNLSPRTVGAHLYRIYPKLGIASRAALHAALADLAKTQD</sequence>
<keyword evidence="6" id="KW-1185">Reference proteome</keyword>
<evidence type="ECO:0000256" key="2">
    <source>
        <dbReference type="ARBA" id="ARBA00023125"/>
    </source>
</evidence>
<evidence type="ECO:0000313" key="6">
    <source>
        <dbReference type="Proteomes" id="UP000606922"/>
    </source>
</evidence>
<accession>A0A916WFM0</accession>
<proteinExistence type="predicted"/>
<dbReference type="InterPro" id="IPR000792">
    <property type="entry name" value="Tscrpt_reg_LuxR_C"/>
</dbReference>